<accession>A0A5C7BBU5</accession>
<dbReference type="STRING" id="1123037.GCA_000425305_02052"/>
<proteinExistence type="predicted"/>
<dbReference type="EMBL" id="VOSB01000007">
    <property type="protein sequence ID" value="TXE18653.1"/>
    <property type="molecule type" value="Genomic_DNA"/>
</dbReference>
<organism evidence="1 2">
    <name type="scientific">Psychroserpens burtonensis</name>
    <dbReference type="NCBI Taxonomy" id="49278"/>
    <lineage>
        <taxon>Bacteria</taxon>
        <taxon>Pseudomonadati</taxon>
        <taxon>Bacteroidota</taxon>
        <taxon>Flavobacteriia</taxon>
        <taxon>Flavobacteriales</taxon>
        <taxon>Flavobacteriaceae</taxon>
        <taxon>Psychroserpens</taxon>
    </lineage>
</organism>
<evidence type="ECO:0000313" key="1">
    <source>
        <dbReference type="EMBL" id="TXE18653.1"/>
    </source>
</evidence>
<evidence type="ECO:0000313" key="2">
    <source>
        <dbReference type="Proteomes" id="UP000321938"/>
    </source>
</evidence>
<protein>
    <submittedName>
        <fullName evidence="1">GLPGLI family protein</fullName>
    </submittedName>
</protein>
<dbReference type="NCBIfam" id="TIGR01200">
    <property type="entry name" value="GLPGLI"/>
    <property type="match status" value="1"/>
</dbReference>
<gene>
    <name evidence="1" type="ORF">ES692_06310</name>
</gene>
<comment type="caution">
    <text evidence="1">The sequence shown here is derived from an EMBL/GenBank/DDBJ whole genome shotgun (WGS) entry which is preliminary data.</text>
</comment>
<dbReference type="InterPro" id="IPR005901">
    <property type="entry name" value="GLPGLI"/>
</dbReference>
<dbReference type="Proteomes" id="UP000321938">
    <property type="component" value="Unassembled WGS sequence"/>
</dbReference>
<reference evidence="1 2" key="1">
    <citation type="submission" date="2019-08" db="EMBL/GenBank/DDBJ databases">
        <title>Genome of Psychroserpens burtonensis ACAM 167.</title>
        <authorList>
            <person name="Bowman J.P."/>
        </authorList>
    </citation>
    <scope>NUCLEOTIDE SEQUENCE [LARGE SCALE GENOMIC DNA]</scope>
    <source>
        <strain evidence="1 2">ACAM 167</strain>
    </source>
</reference>
<dbReference type="OrthoDB" id="1440774at2"/>
<name>A0A5C7BBU5_9FLAO</name>
<dbReference type="RefSeq" id="WP_084142377.1">
    <property type="nucleotide sequence ID" value="NZ_VOSB01000007.1"/>
</dbReference>
<sequence length="214" mass="24838">MYYNTSKTEFLENIERLTFAEQTGVPNINIISAGNGIENNVSLLKENNHIDTYSVGNEVIRTDEVLQKLQWISTGAEQLVNRRECIKMVSKFRGRDYVAYVDLSVPVNFGPWKFNSFPGLPVLIYDTENKLKWTLIKITNDSKTDVLEFIEQQNAYLNSLKNLSLREYVKLYDETEDGHSIILSKMSRDFQKAPGQKKKKRGGLELKFEWEREN</sequence>
<keyword evidence="2" id="KW-1185">Reference proteome</keyword>
<dbReference type="AlphaFoldDB" id="A0A5C7BBU5"/>